<dbReference type="RefSeq" id="WP_347925818.1">
    <property type="nucleotide sequence ID" value="NZ_CP157199.1"/>
</dbReference>
<reference evidence="1" key="1">
    <citation type="submission" date="2024-05" db="EMBL/GenBank/DDBJ databases">
        <title>Pontimicrobium maritimus sp. nov., isolated form sea water.</title>
        <authorList>
            <person name="Muhammad N."/>
            <person name="Vuong T.Q."/>
            <person name="Han H.L."/>
            <person name="Kim S.-G."/>
        </authorList>
    </citation>
    <scope>NUCLEOTIDE SEQUENCE</scope>
    <source>
        <strain evidence="1">SW4</strain>
    </source>
</reference>
<name>A0AAU7BWL3_9FLAO</name>
<gene>
    <name evidence="1" type="ORF">ABGB03_06395</name>
</gene>
<evidence type="ECO:0008006" key="2">
    <source>
        <dbReference type="Google" id="ProtNLM"/>
    </source>
</evidence>
<organism evidence="1">
    <name type="scientific">Pontimicrobium sp. SW4</name>
    <dbReference type="NCBI Taxonomy" id="3153519"/>
    <lineage>
        <taxon>Bacteria</taxon>
        <taxon>Pseudomonadati</taxon>
        <taxon>Bacteroidota</taxon>
        <taxon>Flavobacteriia</taxon>
        <taxon>Flavobacteriales</taxon>
        <taxon>Flavobacteriaceae</taxon>
        <taxon>Pontimicrobium</taxon>
    </lineage>
</organism>
<accession>A0AAU7BWL3</accession>
<protein>
    <recommendedName>
        <fullName evidence="2">DegT/DnrJ/EryC1/StrS aminotransferase family protein</fullName>
    </recommendedName>
</protein>
<dbReference type="AlphaFoldDB" id="A0AAU7BWL3"/>
<dbReference type="EMBL" id="CP157199">
    <property type="protein sequence ID" value="XBG62531.1"/>
    <property type="molecule type" value="Genomic_DNA"/>
</dbReference>
<sequence>MNKEIGSNFHLLKSKDPEYKLLEQNKIPLDVNNYSFYYSGRNALLAIIEKIKATNTIETIWLPYYYCYTISDLINHHYSNIKYYKVNPFEFTKAIDITSFSKKNDIVILNNFWGLSTFNYPESDRAFIIEDHTHGWLSKQSLNSKADYSFASLRKVYPIPLGTVVWSPNTKKKIDYYQDIIDDKIDNANNIIRQSMLLKSQFIKNRSLVKPEYLLSFMQGESLLSLSENYTKPQTETIDLIKTFFTLDPNPIKSENLKCILQHIEPSKHFKIIQKQGTTPFGLLLLFHNYQVFDSFRIWMISNNIYPAHLWPNNKVLLKWKYLLNIHVDFRYDIDSMSYLVEKINVWVKNNV</sequence>
<evidence type="ECO:0000313" key="1">
    <source>
        <dbReference type="EMBL" id="XBG62531.1"/>
    </source>
</evidence>
<proteinExistence type="predicted"/>